<name>A0A6G4TXF7_9ACTN</name>
<dbReference type="Pfam" id="PF17754">
    <property type="entry name" value="TetR_C_14"/>
    <property type="match status" value="1"/>
</dbReference>
<dbReference type="Pfam" id="PF00440">
    <property type="entry name" value="TetR_N"/>
    <property type="match status" value="1"/>
</dbReference>
<dbReference type="Gene3D" id="1.10.357.10">
    <property type="entry name" value="Tetracycline Repressor, domain 2"/>
    <property type="match status" value="1"/>
</dbReference>
<keyword evidence="2 4" id="KW-0238">DNA-binding</keyword>
<feature type="DNA-binding region" description="H-T-H motif" evidence="4">
    <location>
        <begin position="29"/>
        <end position="48"/>
    </location>
</feature>
<dbReference type="EMBL" id="JAAKZV010000040">
    <property type="protein sequence ID" value="NGN64665.1"/>
    <property type="molecule type" value="Genomic_DNA"/>
</dbReference>
<proteinExistence type="predicted"/>
<dbReference type="GO" id="GO:0003700">
    <property type="term" value="F:DNA-binding transcription factor activity"/>
    <property type="evidence" value="ECO:0007669"/>
    <property type="project" value="TreeGrafter"/>
</dbReference>
<dbReference type="InterPro" id="IPR009057">
    <property type="entry name" value="Homeodomain-like_sf"/>
</dbReference>
<dbReference type="AlphaFoldDB" id="A0A6G4TXF7"/>
<comment type="caution">
    <text evidence="6">The sequence shown here is derived from an EMBL/GenBank/DDBJ whole genome shotgun (WGS) entry which is preliminary data.</text>
</comment>
<dbReference type="Proteomes" id="UP000481583">
    <property type="component" value="Unassembled WGS sequence"/>
</dbReference>
<dbReference type="GO" id="GO:0000976">
    <property type="term" value="F:transcription cis-regulatory region binding"/>
    <property type="evidence" value="ECO:0007669"/>
    <property type="project" value="TreeGrafter"/>
</dbReference>
<gene>
    <name evidence="6" type="ORF">G5C51_12230</name>
</gene>
<feature type="domain" description="HTH tetR-type" evidence="5">
    <location>
        <begin position="6"/>
        <end position="66"/>
    </location>
</feature>
<evidence type="ECO:0000256" key="2">
    <source>
        <dbReference type="ARBA" id="ARBA00023125"/>
    </source>
</evidence>
<evidence type="ECO:0000313" key="7">
    <source>
        <dbReference type="Proteomes" id="UP000481583"/>
    </source>
</evidence>
<dbReference type="RefSeq" id="WP_165236371.1">
    <property type="nucleotide sequence ID" value="NZ_JAAKZV010000040.1"/>
</dbReference>
<dbReference type="PANTHER" id="PTHR30055:SF238">
    <property type="entry name" value="MYCOFACTOCIN BIOSYNTHESIS TRANSCRIPTIONAL REGULATOR MFTR-RELATED"/>
    <property type="match status" value="1"/>
</dbReference>
<protein>
    <submittedName>
        <fullName evidence="6">TetR family transcriptional regulator</fullName>
    </submittedName>
</protein>
<dbReference type="PRINTS" id="PR00455">
    <property type="entry name" value="HTHTETR"/>
</dbReference>
<keyword evidence="7" id="KW-1185">Reference proteome</keyword>
<evidence type="ECO:0000313" key="6">
    <source>
        <dbReference type="EMBL" id="NGN64665.1"/>
    </source>
</evidence>
<sequence>MARWDPGTEERLKKAALELFGEHGYEQVTVTQIAERAGITRRSFFRYYPDKREVLFAGSEQLPPAAAEAVLAADPDAPALTAVLDALAPIGTRLVEDLDHIAERRAVIDASPELQERERTKTAAVGAAIRDALGQRGVPDDRAKLVAQLATVVFQNAFERWIEARGEQDFAACLDAIAASVRESVAGMGESPGD</sequence>
<reference evidence="6 7" key="1">
    <citation type="submission" date="2020-02" db="EMBL/GenBank/DDBJ databases">
        <title>Whole-genome analyses of novel actinobacteria.</title>
        <authorList>
            <person name="Sahin N."/>
        </authorList>
    </citation>
    <scope>NUCLEOTIDE SEQUENCE [LARGE SCALE GENOMIC DNA]</scope>
    <source>
        <strain evidence="6 7">A7024</strain>
    </source>
</reference>
<evidence type="ECO:0000256" key="3">
    <source>
        <dbReference type="ARBA" id="ARBA00023163"/>
    </source>
</evidence>
<dbReference type="InterPro" id="IPR041347">
    <property type="entry name" value="MftR_C"/>
</dbReference>
<organism evidence="6 7">
    <name type="scientific">Streptomyces coryli</name>
    <dbReference type="NCBI Taxonomy" id="1128680"/>
    <lineage>
        <taxon>Bacteria</taxon>
        <taxon>Bacillati</taxon>
        <taxon>Actinomycetota</taxon>
        <taxon>Actinomycetes</taxon>
        <taxon>Kitasatosporales</taxon>
        <taxon>Streptomycetaceae</taxon>
        <taxon>Streptomyces</taxon>
    </lineage>
</organism>
<dbReference type="InterPro" id="IPR050109">
    <property type="entry name" value="HTH-type_TetR-like_transc_reg"/>
</dbReference>
<dbReference type="PROSITE" id="PS50977">
    <property type="entry name" value="HTH_TETR_2"/>
    <property type="match status" value="1"/>
</dbReference>
<evidence type="ECO:0000256" key="4">
    <source>
        <dbReference type="PROSITE-ProRule" id="PRU00335"/>
    </source>
</evidence>
<keyword evidence="3" id="KW-0804">Transcription</keyword>
<dbReference type="PANTHER" id="PTHR30055">
    <property type="entry name" value="HTH-TYPE TRANSCRIPTIONAL REGULATOR RUTR"/>
    <property type="match status" value="1"/>
</dbReference>
<keyword evidence="1" id="KW-0805">Transcription regulation</keyword>
<dbReference type="InterPro" id="IPR001647">
    <property type="entry name" value="HTH_TetR"/>
</dbReference>
<evidence type="ECO:0000259" key="5">
    <source>
        <dbReference type="PROSITE" id="PS50977"/>
    </source>
</evidence>
<dbReference type="SUPFAM" id="SSF46689">
    <property type="entry name" value="Homeodomain-like"/>
    <property type="match status" value="1"/>
</dbReference>
<evidence type="ECO:0000256" key="1">
    <source>
        <dbReference type="ARBA" id="ARBA00023015"/>
    </source>
</evidence>
<accession>A0A6G4TXF7</accession>